<accession>A0A0F9IH97</accession>
<name>A0A0F9IH97_9ZZZZ</name>
<gene>
    <name evidence="1" type="ORF">LCGC14_1579560</name>
</gene>
<dbReference type="EMBL" id="LAZR01012413">
    <property type="protein sequence ID" value="KKM26951.1"/>
    <property type="molecule type" value="Genomic_DNA"/>
</dbReference>
<proteinExistence type="predicted"/>
<reference evidence="1" key="1">
    <citation type="journal article" date="2015" name="Nature">
        <title>Complex archaea that bridge the gap between prokaryotes and eukaryotes.</title>
        <authorList>
            <person name="Spang A."/>
            <person name="Saw J.H."/>
            <person name="Jorgensen S.L."/>
            <person name="Zaremba-Niedzwiedzka K."/>
            <person name="Martijn J."/>
            <person name="Lind A.E."/>
            <person name="van Eijk R."/>
            <person name="Schleper C."/>
            <person name="Guy L."/>
            <person name="Ettema T.J."/>
        </authorList>
    </citation>
    <scope>NUCLEOTIDE SEQUENCE</scope>
</reference>
<feature type="non-terminal residue" evidence="1">
    <location>
        <position position="1"/>
    </location>
</feature>
<dbReference type="AlphaFoldDB" id="A0A0F9IH97"/>
<evidence type="ECO:0000313" key="1">
    <source>
        <dbReference type="EMBL" id="KKM26951.1"/>
    </source>
</evidence>
<sequence>RKNYKKMNEKQTINDKNIKNGLRCLVCFTCDQDLPLDYKNSELEQAIKDFTESHRNHMTSVIALSKINS</sequence>
<organism evidence="1">
    <name type="scientific">marine sediment metagenome</name>
    <dbReference type="NCBI Taxonomy" id="412755"/>
    <lineage>
        <taxon>unclassified sequences</taxon>
        <taxon>metagenomes</taxon>
        <taxon>ecological metagenomes</taxon>
    </lineage>
</organism>
<comment type="caution">
    <text evidence="1">The sequence shown here is derived from an EMBL/GenBank/DDBJ whole genome shotgun (WGS) entry which is preliminary data.</text>
</comment>
<protein>
    <submittedName>
        <fullName evidence="1">Uncharacterized protein</fullName>
    </submittedName>
</protein>